<reference evidence="4 5" key="1">
    <citation type="journal article" date="2014" name="Genome Announc.">
        <title>Draft Genome Sequence of the Algicidal Bacterium Mangrovimonas yunxiaonensis Strain LY01.</title>
        <authorList>
            <person name="Li Y."/>
            <person name="Zhu H."/>
            <person name="Li C."/>
            <person name="Zhang H."/>
            <person name="Chen Z."/>
            <person name="Zheng W."/>
            <person name="Xu H."/>
            <person name="Zheng T."/>
        </authorList>
    </citation>
    <scope>NUCLEOTIDE SEQUENCE [LARGE SCALE GENOMIC DNA]</scope>
    <source>
        <strain evidence="4 5">LY01</strain>
    </source>
</reference>
<dbReference type="PANTHER" id="PTHR43479">
    <property type="entry name" value="ACREF/ENVCD OPERON REPRESSOR-RELATED"/>
    <property type="match status" value="1"/>
</dbReference>
<reference evidence="5" key="2">
    <citation type="submission" date="2014-07" db="EMBL/GenBank/DDBJ databases">
        <title>Genome sequence of Mangrovimonas yunxiaonensis.</title>
        <authorList>
            <person name="Li Y."/>
            <person name="Zheng T."/>
        </authorList>
    </citation>
    <scope>NUCLEOTIDE SEQUENCE [LARGE SCALE GENOMIC DNA]</scope>
    <source>
        <strain evidence="5">LY01</strain>
    </source>
</reference>
<dbReference type="eggNOG" id="COG1309">
    <property type="taxonomic scope" value="Bacteria"/>
</dbReference>
<dbReference type="PANTHER" id="PTHR43479:SF11">
    <property type="entry name" value="ACREF_ENVCD OPERON REPRESSOR-RELATED"/>
    <property type="match status" value="1"/>
</dbReference>
<evidence type="ECO:0000256" key="2">
    <source>
        <dbReference type="PROSITE-ProRule" id="PRU00335"/>
    </source>
</evidence>
<feature type="domain" description="HTH tetR-type" evidence="3">
    <location>
        <begin position="4"/>
        <end position="64"/>
    </location>
</feature>
<dbReference type="GO" id="GO:0003677">
    <property type="term" value="F:DNA binding"/>
    <property type="evidence" value="ECO:0007669"/>
    <property type="project" value="UniProtKB-UniRule"/>
</dbReference>
<dbReference type="SUPFAM" id="SSF46689">
    <property type="entry name" value="Homeodomain-like"/>
    <property type="match status" value="1"/>
</dbReference>
<dbReference type="STRING" id="1197477.IA57_02175"/>
<dbReference type="InterPro" id="IPR001647">
    <property type="entry name" value="HTH_TetR"/>
</dbReference>
<dbReference type="Gene3D" id="1.10.357.10">
    <property type="entry name" value="Tetracycline Repressor, domain 2"/>
    <property type="match status" value="1"/>
</dbReference>
<keyword evidence="5" id="KW-1185">Reference proteome</keyword>
<sequence>MKAETRKSEIIQTAAKLFKEKGYSAVTMRDIAAEMGIKAASLYNHITSKQEILKEIIISLAETFTLGLQDIQKSDSSSIKKLQDIVRLHVSIASQNTYEMASLNNDWMHLEEKLKYYLELRLNYEAEFRNIIAQGVKNNEIVNGNVEVMLFSILSTLRSLYLWIPKKEELNVENLSEQLSQVLINGINNKIN</sequence>
<gene>
    <name evidence="4" type="ORF">IA57_02175</name>
</gene>
<accession>A0A084TP23</accession>
<protein>
    <submittedName>
        <fullName evidence="4">TetR family transcriptional regulator</fullName>
    </submittedName>
</protein>
<feature type="DNA-binding region" description="H-T-H motif" evidence="2">
    <location>
        <begin position="27"/>
        <end position="46"/>
    </location>
</feature>
<dbReference type="AlphaFoldDB" id="A0A084TP23"/>
<comment type="caution">
    <text evidence="4">The sequence shown here is derived from an EMBL/GenBank/DDBJ whole genome shotgun (WGS) entry which is preliminary data.</text>
</comment>
<evidence type="ECO:0000259" key="3">
    <source>
        <dbReference type="PROSITE" id="PS50977"/>
    </source>
</evidence>
<dbReference type="Pfam" id="PF17932">
    <property type="entry name" value="TetR_C_24"/>
    <property type="match status" value="1"/>
</dbReference>
<dbReference type="PROSITE" id="PS50977">
    <property type="entry name" value="HTH_TETR_2"/>
    <property type="match status" value="1"/>
</dbReference>
<dbReference type="InterPro" id="IPR036271">
    <property type="entry name" value="Tet_transcr_reg_TetR-rel_C_sf"/>
</dbReference>
<dbReference type="Gene3D" id="1.10.10.60">
    <property type="entry name" value="Homeodomain-like"/>
    <property type="match status" value="1"/>
</dbReference>
<proteinExistence type="predicted"/>
<organism evidence="4 5">
    <name type="scientific">Mangrovimonas yunxiaonensis</name>
    <dbReference type="NCBI Taxonomy" id="1197477"/>
    <lineage>
        <taxon>Bacteria</taxon>
        <taxon>Pseudomonadati</taxon>
        <taxon>Bacteroidota</taxon>
        <taxon>Flavobacteriia</taxon>
        <taxon>Flavobacteriales</taxon>
        <taxon>Flavobacteriaceae</taxon>
        <taxon>Mangrovimonas</taxon>
    </lineage>
</organism>
<evidence type="ECO:0000313" key="4">
    <source>
        <dbReference type="EMBL" id="KFB02459.1"/>
    </source>
</evidence>
<dbReference type="PRINTS" id="PR00455">
    <property type="entry name" value="HTHTETR"/>
</dbReference>
<dbReference type="InterPro" id="IPR041490">
    <property type="entry name" value="KstR2_TetR_C"/>
</dbReference>
<dbReference type="InterPro" id="IPR050624">
    <property type="entry name" value="HTH-type_Tx_Regulator"/>
</dbReference>
<evidence type="ECO:0000313" key="5">
    <source>
        <dbReference type="Proteomes" id="UP000028521"/>
    </source>
</evidence>
<dbReference type="SUPFAM" id="SSF48498">
    <property type="entry name" value="Tetracyclin repressor-like, C-terminal domain"/>
    <property type="match status" value="1"/>
</dbReference>
<keyword evidence="1 2" id="KW-0238">DNA-binding</keyword>
<dbReference type="Proteomes" id="UP000028521">
    <property type="component" value="Unassembled WGS sequence"/>
</dbReference>
<dbReference type="EMBL" id="JPFK01000002">
    <property type="protein sequence ID" value="KFB02459.1"/>
    <property type="molecule type" value="Genomic_DNA"/>
</dbReference>
<name>A0A084TP23_9FLAO</name>
<evidence type="ECO:0000256" key="1">
    <source>
        <dbReference type="ARBA" id="ARBA00023125"/>
    </source>
</evidence>
<dbReference type="Pfam" id="PF00440">
    <property type="entry name" value="TetR_N"/>
    <property type="match status" value="1"/>
</dbReference>
<dbReference type="OrthoDB" id="9814200at2"/>
<dbReference type="InterPro" id="IPR009057">
    <property type="entry name" value="Homeodomain-like_sf"/>
</dbReference>